<evidence type="ECO:0000313" key="10">
    <source>
        <dbReference type="EMBL" id="GAK52586.1"/>
    </source>
</evidence>
<evidence type="ECO:0000256" key="7">
    <source>
        <dbReference type="SAM" id="Phobius"/>
    </source>
</evidence>
<evidence type="ECO:0000313" key="11">
    <source>
        <dbReference type="Proteomes" id="UP000030700"/>
    </source>
</evidence>
<evidence type="ECO:0000259" key="9">
    <source>
        <dbReference type="Pfam" id="PF12704"/>
    </source>
</evidence>
<keyword evidence="5 7" id="KW-0472">Membrane</keyword>
<keyword evidence="10" id="KW-0067">ATP-binding</keyword>
<proteinExistence type="inferred from homology"/>
<evidence type="ECO:0000256" key="6">
    <source>
        <dbReference type="ARBA" id="ARBA00038076"/>
    </source>
</evidence>
<dbReference type="GO" id="GO:0022857">
    <property type="term" value="F:transmembrane transporter activity"/>
    <property type="evidence" value="ECO:0007669"/>
    <property type="project" value="TreeGrafter"/>
</dbReference>
<dbReference type="GO" id="GO:0005524">
    <property type="term" value="F:ATP binding"/>
    <property type="evidence" value="ECO:0007669"/>
    <property type="project" value="UniProtKB-KW"/>
</dbReference>
<organism evidence="10">
    <name type="scientific">Candidatus Moduliflexus flocculans</name>
    <dbReference type="NCBI Taxonomy" id="1499966"/>
    <lineage>
        <taxon>Bacteria</taxon>
        <taxon>Candidatus Moduliflexota</taxon>
        <taxon>Candidatus Moduliflexia</taxon>
        <taxon>Candidatus Moduliflexales</taxon>
        <taxon>Candidatus Moduliflexaceae</taxon>
    </lineage>
</organism>
<comment type="similarity">
    <text evidence="6">Belongs to the ABC-4 integral membrane protein family.</text>
</comment>
<keyword evidence="11" id="KW-1185">Reference proteome</keyword>
<dbReference type="Proteomes" id="UP000030700">
    <property type="component" value="Unassembled WGS sequence"/>
</dbReference>
<feature type="domain" description="MacB-like periplasmic core" evidence="9">
    <location>
        <begin position="21"/>
        <end position="242"/>
    </location>
</feature>
<feature type="transmembrane region" description="Helical" evidence="7">
    <location>
        <begin position="333"/>
        <end position="358"/>
    </location>
</feature>
<feature type="transmembrane region" description="Helical" evidence="7">
    <location>
        <begin position="21"/>
        <end position="42"/>
    </location>
</feature>
<keyword evidence="2" id="KW-1003">Cell membrane</keyword>
<comment type="subcellular location">
    <subcellularLocation>
        <location evidence="1">Cell membrane</location>
        <topology evidence="1">Multi-pass membrane protein</topology>
    </subcellularLocation>
</comment>
<keyword evidence="4 7" id="KW-1133">Transmembrane helix</keyword>
<dbReference type="EMBL" id="DF820458">
    <property type="protein sequence ID" value="GAK52586.1"/>
    <property type="molecule type" value="Genomic_DNA"/>
</dbReference>
<dbReference type="AlphaFoldDB" id="A0A081BQC0"/>
<dbReference type="PANTHER" id="PTHR30572:SF4">
    <property type="entry name" value="ABC TRANSPORTER PERMEASE YTRF"/>
    <property type="match status" value="1"/>
</dbReference>
<evidence type="ECO:0000259" key="8">
    <source>
        <dbReference type="Pfam" id="PF02687"/>
    </source>
</evidence>
<dbReference type="InterPro" id="IPR025857">
    <property type="entry name" value="MacB_PCD"/>
</dbReference>
<protein>
    <submittedName>
        <fullName evidence="10">Putative ABC transporter ATP-binding protein</fullName>
    </submittedName>
</protein>
<evidence type="ECO:0000256" key="4">
    <source>
        <dbReference type="ARBA" id="ARBA00022989"/>
    </source>
</evidence>
<dbReference type="PANTHER" id="PTHR30572">
    <property type="entry name" value="MEMBRANE COMPONENT OF TRANSPORTER-RELATED"/>
    <property type="match status" value="1"/>
</dbReference>
<dbReference type="STRING" id="1499966.U14_03838"/>
<evidence type="ECO:0000256" key="2">
    <source>
        <dbReference type="ARBA" id="ARBA00022475"/>
    </source>
</evidence>
<feature type="transmembrane region" description="Helical" evidence="7">
    <location>
        <begin position="378"/>
        <end position="397"/>
    </location>
</feature>
<name>A0A081BQC0_9BACT</name>
<dbReference type="Pfam" id="PF12704">
    <property type="entry name" value="MacB_PCD"/>
    <property type="match status" value="1"/>
</dbReference>
<evidence type="ECO:0000256" key="3">
    <source>
        <dbReference type="ARBA" id="ARBA00022692"/>
    </source>
</evidence>
<keyword evidence="3 7" id="KW-0812">Transmembrane</keyword>
<reference evidence="10" key="1">
    <citation type="journal article" date="2015" name="PeerJ">
        <title>First genomic representation of candidate bacterial phylum KSB3 points to enhanced environmental sensing as a trigger of wastewater bulking.</title>
        <authorList>
            <person name="Sekiguchi Y."/>
            <person name="Ohashi A."/>
            <person name="Parks D.H."/>
            <person name="Yamauchi T."/>
            <person name="Tyson G.W."/>
            <person name="Hugenholtz P."/>
        </authorList>
    </citation>
    <scope>NUCLEOTIDE SEQUENCE [LARGE SCALE GENOMIC DNA]</scope>
</reference>
<feature type="transmembrane region" description="Helical" evidence="7">
    <location>
        <begin position="279"/>
        <end position="304"/>
    </location>
</feature>
<sequence length="412" mass="45917">MCNLDTWSEILDSLRRHKLRSLLTAFGVFWGIFMLVLLLGAGRGLEKGALSNFGDMAKNTIFFWGSRTQLPYKGLNPGRFIQFDNGDIDAVRVSVPEALHISAQIDLGEKNMTYGTQKGRFSLTGLMPDASYFYPLEIQGRLMNMMDMTHKRKVAIIGLQVKQMLFRDEDPIGKYLYVEGMAFQVVGIFNIRNPEDQDALKTIYIPLSTMQQAFHFGENFYFFMALADPTVAGDVVEQKVKTVLQRRHSVHPDDRQAIGSWNMSREFGQLQALFRGINVFIWLVGAGTIVAGIVGVSNIMLILVKERTKEIGIRKALGATPFSIISLILQESVLLTAVSGYMGLVVSVGLIEGISYAMNTFHLQSDYFSNPEIDFKTAIFATMLLVVTGAIAGYIPARQAAKINPIEALRSE</sequence>
<feature type="domain" description="ABC3 transporter permease C-terminal" evidence="8">
    <location>
        <begin position="283"/>
        <end position="405"/>
    </location>
</feature>
<dbReference type="InterPro" id="IPR050250">
    <property type="entry name" value="Macrolide_Exporter_MacB"/>
</dbReference>
<dbReference type="Pfam" id="PF02687">
    <property type="entry name" value="FtsX"/>
    <property type="match status" value="1"/>
</dbReference>
<dbReference type="InterPro" id="IPR003838">
    <property type="entry name" value="ABC3_permease_C"/>
</dbReference>
<dbReference type="GO" id="GO:0005886">
    <property type="term" value="C:plasma membrane"/>
    <property type="evidence" value="ECO:0007669"/>
    <property type="project" value="UniProtKB-SubCell"/>
</dbReference>
<keyword evidence="10" id="KW-0547">Nucleotide-binding</keyword>
<dbReference type="HOGENOM" id="CLU_000604_8_0_0"/>
<accession>A0A081BQC0</accession>
<gene>
    <name evidence="10" type="ORF">U14_03838</name>
</gene>
<evidence type="ECO:0000256" key="5">
    <source>
        <dbReference type="ARBA" id="ARBA00023136"/>
    </source>
</evidence>
<evidence type="ECO:0000256" key="1">
    <source>
        <dbReference type="ARBA" id="ARBA00004651"/>
    </source>
</evidence>